<dbReference type="RefSeq" id="WP_284296522.1">
    <property type="nucleotide sequence ID" value="NZ_BSSV01000002.1"/>
</dbReference>
<sequence>MSEEALIKLLKIIIVIGLCLLLLGHYLISYANLPQTMGVTGMIISAACVAIGLILSLPTKMYLTFLLVKRENDRRKPKQ</sequence>
<keyword evidence="1" id="KW-1133">Transmembrane helix</keyword>
<evidence type="ECO:0000256" key="1">
    <source>
        <dbReference type="SAM" id="Phobius"/>
    </source>
</evidence>
<keyword evidence="3" id="KW-1185">Reference proteome</keyword>
<proteinExistence type="predicted"/>
<reference evidence="2 3" key="1">
    <citation type="submission" date="2023-03" db="EMBL/GenBank/DDBJ databases">
        <title>Thalassotalea loyana LMG 22536T draft genome sequence.</title>
        <authorList>
            <person name="Sawabe T."/>
        </authorList>
    </citation>
    <scope>NUCLEOTIDE SEQUENCE [LARGE SCALE GENOMIC DNA]</scope>
    <source>
        <strain evidence="2 3">LMG 22536</strain>
    </source>
</reference>
<keyword evidence="1" id="KW-0812">Transmembrane</keyword>
<dbReference type="EMBL" id="BSSV01000002">
    <property type="protein sequence ID" value="GLX84835.1"/>
    <property type="molecule type" value="Genomic_DNA"/>
</dbReference>
<accession>A0ABQ6HDK9</accession>
<gene>
    <name evidence="2" type="ORF">tloyanaT_10870</name>
</gene>
<evidence type="ECO:0000313" key="2">
    <source>
        <dbReference type="EMBL" id="GLX84835.1"/>
    </source>
</evidence>
<comment type="caution">
    <text evidence="2">The sequence shown here is derived from an EMBL/GenBank/DDBJ whole genome shotgun (WGS) entry which is preliminary data.</text>
</comment>
<feature type="transmembrane region" description="Helical" evidence="1">
    <location>
        <begin position="12"/>
        <end position="31"/>
    </location>
</feature>
<keyword evidence="1" id="KW-0472">Membrane</keyword>
<evidence type="ECO:0000313" key="3">
    <source>
        <dbReference type="Proteomes" id="UP001157134"/>
    </source>
</evidence>
<name>A0ABQ6HDK9_9GAMM</name>
<dbReference type="Proteomes" id="UP001157134">
    <property type="component" value="Unassembled WGS sequence"/>
</dbReference>
<organism evidence="2 3">
    <name type="scientific">Thalassotalea loyana</name>
    <dbReference type="NCBI Taxonomy" id="280483"/>
    <lineage>
        <taxon>Bacteria</taxon>
        <taxon>Pseudomonadati</taxon>
        <taxon>Pseudomonadota</taxon>
        <taxon>Gammaproteobacteria</taxon>
        <taxon>Alteromonadales</taxon>
        <taxon>Colwelliaceae</taxon>
        <taxon>Thalassotalea</taxon>
    </lineage>
</organism>
<evidence type="ECO:0008006" key="4">
    <source>
        <dbReference type="Google" id="ProtNLM"/>
    </source>
</evidence>
<feature type="transmembrane region" description="Helical" evidence="1">
    <location>
        <begin position="43"/>
        <end position="68"/>
    </location>
</feature>
<protein>
    <recommendedName>
        <fullName evidence="4">DUF1418 family protein</fullName>
    </recommendedName>
</protein>